<dbReference type="Proteomes" id="UP000799118">
    <property type="component" value="Unassembled WGS sequence"/>
</dbReference>
<dbReference type="GO" id="GO:0006364">
    <property type="term" value="P:rRNA processing"/>
    <property type="evidence" value="ECO:0007669"/>
    <property type="project" value="TreeGrafter"/>
</dbReference>
<dbReference type="EMBL" id="ML769576">
    <property type="protein sequence ID" value="KAE9393264.1"/>
    <property type="molecule type" value="Genomic_DNA"/>
</dbReference>
<evidence type="ECO:0000256" key="1">
    <source>
        <dbReference type="ARBA" id="ARBA00008889"/>
    </source>
</evidence>
<dbReference type="GO" id="GO:0005730">
    <property type="term" value="C:nucleolus"/>
    <property type="evidence" value="ECO:0007669"/>
    <property type="project" value="TreeGrafter"/>
</dbReference>
<dbReference type="InterPro" id="IPR001790">
    <property type="entry name" value="Ribosomal_uL10"/>
</dbReference>
<sequence>MSKRMQTSGSTAGYLKCAMRNTHLKTVRNLWKDSARIFFSRSALLAKALGTTPEEEHRMGMHQLAKQIEGPVGILFTDTEPQELI</sequence>
<dbReference type="GO" id="GO:0000956">
    <property type="term" value="P:nuclear-transcribed mRNA catabolic process"/>
    <property type="evidence" value="ECO:0007669"/>
    <property type="project" value="TreeGrafter"/>
</dbReference>
<comment type="similarity">
    <text evidence="1">Belongs to the universal ribosomal protein uL10 family.</text>
</comment>
<reference evidence="2" key="1">
    <citation type="journal article" date="2019" name="Environ. Microbiol.">
        <title>Fungal ecological strategies reflected in gene transcription - a case study of two litter decomposers.</title>
        <authorList>
            <person name="Barbi F."/>
            <person name="Kohler A."/>
            <person name="Barry K."/>
            <person name="Baskaran P."/>
            <person name="Daum C."/>
            <person name="Fauchery L."/>
            <person name="Ihrmark K."/>
            <person name="Kuo A."/>
            <person name="LaButti K."/>
            <person name="Lipzen A."/>
            <person name="Morin E."/>
            <person name="Grigoriev I.V."/>
            <person name="Henrissat B."/>
            <person name="Lindahl B."/>
            <person name="Martin F."/>
        </authorList>
    </citation>
    <scope>NUCLEOTIDE SEQUENCE</scope>
    <source>
        <strain evidence="2">JB14</strain>
    </source>
</reference>
<organism evidence="2 3">
    <name type="scientific">Gymnopus androsaceus JB14</name>
    <dbReference type="NCBI Taxonomy" id="1447944"/>
    <lineage>
        <taxon>Eukaryota</taxon>
        <taxon>Fungi</taxon>
        <taxon>Dikarya</taxon>
        <taxon>Basidiomycota</taxon>
        <taxon>Agaricomycotina</taxon>
        <taxon>Agaricomycetes</taxon>
        <taxon>Agaricomycetidae</taxon>
        <taxon>Agaricales</taxon>
        <taxon>Marasmiineae</taxon>
        <taxon>Omphalotaceae</taxon>
        <taxon>Gymnopus</taxon>
    </lineage>
</organism>
<proteinExistence type="inferred from homology"/>
<dbReference type="PANTHER" id="PTHR45841">
    <property type="entry name" value="MRNA TURNOVER PROTEIN 4 MRTO4"/>
    <property type="match status" value="1"/>
</dbReference>
<accession>A0A6A4H7F0</accession>
<dbReference type="Gene3D" id="3.30.70.1730">
    <property type="match status" value="1"/>
</dbReference>
<dbReference type="PANTHER" id="PTHR45841:SF1">
    <property type="entry name" value="MRNA TURNOVER PROTEIN 4 HOMOLOG"/>
    <property type="match status" value="1"/>
</dbReference>
<evidence type="ECO:0000313" key="3">
    <source>
        <dbReference type="Proteomes" id="UP000799118"/>
    </source>
</evidence>
<name>A0A6A4H7F0_9AGAR</name>
<protein>
    <submittedName>
        <fullName evidence="2">Uncharacterized protein</fullName>
    </submittedName>
</protein>
<dbReference type="Pfam" id="PF00466">
    <property type="entry name" value="Ribosomal_L10"/>
    <property type="match status" value="1"/>
</dbReference>
<keyword evidence="3" id="KW-1185">Reference proteome</keyword>
<dbReference type="OrthoDB" id="10262308at2759"/>
<dbReference type="AlphaFoldDB" id="A0A6A4H7F0"/>
<dbReference type="InterPro" id="IPR051742">
    <property type="entry name" value="Ribosome_Assembly_uL10"/>
</dbReference>
<dbReference type="InterPro" id="IPR043141">
    <property type="entry name" value="Ribosomal_uL10-like_sf"/>
</dbReference>
<dbReference type="GO" id="GO:0003723">
    <property type="term" value="F:RNA binding"/>
    <property type="evidence" value="ECO:0007669"/>
    <property type="project" value="TreeGrafter"/>
</dbReference>
<dbReference type="GO" id="GO:0030687">
    <property type="term" value="C:preribosome, large subunit precursor"/>
    <property type="evidence" value="ECO:0007669"/>
    <property type="project" value="TreeGrafter"/>
</dbReference>
<dbReference type="GO" id="GO:0042273">
    <property type="term" value="P:ribosomal large subunit biogenesis"/>
    <property type="evidence" value="ECO:0007669"/>
    <property type="project" value="TreeGrafter"/>
</dbReference>
<gene>
    <name evidence="2" type="ORF">BT96DRAFT_227553</name>
</gene>
<evidence type="ECO:0000313" key="2">
    <source>
        <dbReference type="EMBL" id="KAE9393264.1"/>
    </source>
</evidence>